<proteinExistence type="predicted"/>
<keyword evidence="2" id="KW-1133">Transmembrane helix</keyword>
<dbReference type="EMBL" id="BRXX01000099">
    <property type="protein sequence ID" value="GMH89907.1"/>
    <property type="molecule type" value="Genomic_DNA"/>
</dbReference>
<accession>A0A9W7BGC5</accession>
<feature type="region of interest" description="Disordered" evidence="1">
    <location>
        <begin position="402"/>
        <end position="426"/>
    </location>
</feature>
<sequence>MVRSINVTVPSTEYSDTLQILSTTSHVHSLATFPGSGVTLLTFKADERRLQGILKRLGNIGVGTRFGTIDVTALVTTLPPLRRSKYNDPRRYRIDDRMSVEEIKDAIDGQSRLTFDFIAMTMIAAVMSGSGLVGDSGTTVVASMLISPLMGPILCCTFGIASRNDDMIKRGVMNMLAGSLICLGIGAMIGLCTIPYYQELHISEDWGEFIKNEELVVSSEMIERGAPSGLLMGLAVAVPSGVGVTLAVTTSGGINALVGVAISAALVPPIVNAGICVVTGMFLSMIKGQAEAGHNFVYLGFISFLLFAINTLVMIIVGIMMMKLKKVTTVGASHSNWDSDMYYIGLNRSSFLRAGVEMHSRDDLNVSQNGDNYSKDGSPIRSGQEGWGGRMSEDLLQSPLLEDSSEAVSGRNDQRSNSYTGWFGSVEDDDEIFNTPSKDLHVGSTLRSFMLSASAHLRGGEERIERRRREEEGRRDSTDMFSPNNFQADLRDMARSISGREEEGEGEGEGEGEEEEVVMGGGGGGGGFRLQEDDDNGEGDFDEQEEEEGRSSFFDPLTN</sequence>
<feature type="transmembrane region" description="Helical" evidence="2">
    <location>
        <begin position="296"/>
        <end position="319"/>
    </location>
</feature>
<feature type="compositionally biased region" description="Basic and acidic residues" evidence="1">
    <location>
        <begin position="489"/>
        <end position="501"/>
    </location>
</feature>
<keyword evidence="2" id="KW-0812">Transmembrane</keyword>
<dbReference type="Pfam" id="PF04087">
    <property type="entry name" value="DUF389"/>
    <property type="match status" value="1"/>
</dbReference>
<keyword evidence="4" id="KW-1185">Reference proteome</keyword>
<feature type="compositionally biased region" description="Acidic residues" evidence="1">
    <location>
        <begin position="502"/>
        <end position="517"/>
    </location>
</feature>
<dbReference type="PANTHER" id="PTHR20992:SF9">
    <property type="entry name" value="AT15442P-RELATED"/>
    <property type="match status" value="1"/>
</dbReference>
<dbReference type="InterPro" id="IPR005240">
    <property type="entry name" value="DUF389"/>
</dbReference>
<feature type="transmembrane region" description="Helical" evidence="2">
    <location>
        <begin position="229"/>
        <end position="249"/>
    </location>
</feature>
<evidence type="ECO:0000313" key="4">
    <source>
        <dbReference type="Proteomes" id="UP001165160"/>
    </source>
</evidence>
<evidence type="ECO:0008006" key="5">
    <source>
        <dbReference type="Google" id="ProtNLM"/>
    </source>
</evidence>
<dbReference type="PANTHER" id="PTHR20992">
    <property type="entry name" value="AT15442P-RELATED"/>
    <property type="match status" value="1"/>
</dbReference>
<reference evidence="4" key="1">
    <citation type="journal article" date="2023" name="Commun. Biol.">
        <title>Genome analysis of Parmales, the sister group of diatoms, reveals the evolutionary specialization of diatoms from phago-mixotrophs to photoautotrophs.</title>
        <authorList>
            <person name="Ban H."/>
            <person name="Sato S."/>
            <person name="Yoshikawa S."/>
            <person name="Yamada K."/>
            <person name="Nakamura Y."/>
            <person name="Ichinomiya M."/>
            <person name="Sato N."/>
            <person name="Blanc-Mathieu R."/>
            <person name="Endo H."/>
            <person name="Kuwata A."/>
            <person name="Ogata H."/>
        </authorList>
    </citation>
    <scope>NUCLEOTIDE SEQUENCE [LARGE SCALE GENOMIC DNA]</scope>
    <source>
        <strain evidence="4">NIES 3699</strain>
    </source>
</reference>
<organism evidence="3 4">
    <name type="scientific">Triparma verrucosa</name>
    <dbReference type="NCBI Taxonomy" id="1606542"/>
    <lineage>
        <taxon>Eukaryota</taxon>
        <taxon>Sar</taxon>
        <taxon>Stramenopiles</taxon>
        <taxon>Ochrophyta</taxon>
        <taxon>Bolidophyceae</taxon>
        <taxon>Parmales</taxon>
        <taxon>Triparmaceae</taxon>
        <taxon>Triparma</taxon>
    </lineage>
</organism>
<evidence type="ECO:0000256" key="2">
    <source>
        <dbReference type="SAM" id="Phobius"/>
    </source>
</evidence>
<evidence type="ECO:0000256" key="1">
    <source>
        <dbReference type="SAM" id="MobiDB-lite"/>
    </source>
</evidence>
<feature type="compositionally biased region" description="Basic and acidic residues" evidence="1">
    <location>
        <begin position="458"/>
        <end position="478"/>
    </location>
</feature>
<feature type="transmembrane region" description="Helical" evidence="2">
    <location>
        <begin position="113"/>
        <end position="134"/>
    </location>
</feature>
<keyword evidence="2" id="KW-0472">Membrane</keyword>
<dbReference type="AlphaFoldDB" id="A0A9W7BGC5"/>
<evidence type="ECO:0000313" key="3">
    <source>
        <dbReference type="EMBL" id="GMH89907.1"/>
    </source>
</evidence>
<comment type="caution">
    <text evidence="3">The sequence shown here is derived from an EMBL/GenBank/DDBJ whole genome shotgun (WGS) entry which is preliminary data.</text>
</comment>
<gene>
    <name evidence="3" type="ORF">TrVE_jg7996</name>
</gene>
<protein>
    <recommendedName>
        <fullName evidence="5">TIGR00341 family protein</fullName>
    </recommendedName>
</protein>
<feature type="region of interest" description="Disordered" evidence="1">
    <location>
        <begin position="363"/>
        <end position="388"/>
    </location>
</feature>
<feature type="compositionally biased region" description="Gly residues" evidence="1">
    <location>
        <begin position="519"/>
        <end position="528"/>
    </location>
</feature>
<feature type="transmembrane region" description="Helical" evidence="2">
    <location>
        <begin position="256"/>
        <end position="284"/>
    </location>
</feature>
<feature type="transmembrane region" description="Helical" evidence="2">
    <location>
        <begin position="140"/>
        <end position="161"/>
    </location>
</feature>
<feature type="region of interest" description="Disordered" evidence="1">
    <location>
        <begin position="457"/>
        <end position="559"/>
    </location>
</feature>
<dbReference type="Proteomes" id="UP001165160">
    <property type="component" value="Unassembled WGS sequence"/>
</dbReference>
<feature type="compositionally biased region" description="Acidic residues" evidence="1">
    <location>
        <begin position="532"/>
        <end position="548"/>
    </location>
</feature>
<name>A0A9W7BGC5_9STRA</name>
<feature type="transmembrane region" description="Helical" evidence="2">
    <location>
        <begin position="173"/>
        <end position="197"/>
    </location>
</feature>